<dbReference type="SUPFAM" id="SSF103473">
    <property type="entry name" value="MFS general substrate transporter"/>
    <property type="match status" value="1"/>
</dbReference>
<feature type="transmembrane region" description="Helical" evidence="6">
    <location>
        <begin position="113"/>
        <end position="136"/>
    </location>
</feature>
<evidence type="ECO:0000313" key="8">
    <source>
        <dbReference type="EMBL" id="GAH91733.1"/>
    </source>
</evidence>
<feature type="transmembrane region" description="Helical" evidence="6">
    <location>
        <begin position="21"/>
        <end position="42"/>
    </location>
</feature>
<dbReference type="EMBL" id="BARV01002417">
    <property type="protein sequence ID" value="GAH91733.1"/>
    <property type="molecule type" value="Genomic_DNA"/>
</dbReference>
<feature type="non-terminal residue" evidence="8">
    <location>
        <position position="171"/>
    </location>
</feature>
<protein>
    <recommendedName>
        <fullName evidence="7">Major facilitator superfamily (MFS) profile domain-containing protein</fullName>
    </recommendedName>
</protein>
<evidence type="ECO:0000256" key="2">
    <source>
        <dbReference type="ARBA" id="ARBA00022475"/>
    </source>
</evidence>
<dbReference type="AlphaFoldDB" id="X1LC58"/>
<name>X1LC58_9ZZZZ</name>
<evidence type="ECO:0000256" key="4">
    <source>
        <dbReference type="ARBA" id="ARBA00022989"/>
    </source>
</evidence>
<dbReference type="InterPro" id="IPR050189">
    <property type="entry name" value="MFS_Efflux_Transporters"/>
</dbReference>
<keyword evidence="4 6" id="KW-1133">Transmembrane helix</keyword>
<feature type="transmembrane region" description="Helical" evidence="6">
    <location>
        <begin position="62"/>
        <end position="82"/>
    </location>
</feature>
<evidence type="ECO:0000259" key="7">
    <source>
        <dbReference type="PROSITE" id="PS50850"/>
    </source>
</evidence>
<organism evidence="8">
    <name type="scientific">marine sediment metagenome</name>
    <dbReference type="NCBI Taxonomy" id="412755"/>
    <lineage>
        <taxon>unclassified sequences</taxon>
        <taxon>metagenomes</taxon>
        <taxon>ecological metagenomes</taxon>
    </lineage>
</organism>
<keyword evidence="5 6" id="KW-0472">Membrane</keyword>
<sequence>MMGDKFMDTDASATDIEARRRWVILGVAYLCMLTFIITLQAVPPVLSLVMAELELSHVQGGLLMSLYAVPGLIVSIPAGMLADRYGQRVIGLVSFSLAIAGTAIVATGNSLPILILGRLVTGVGAMTLMVLGPQLLGQWFRGHEMGMAMGVFNTGFPLGTILSLNFLAMAG</sequence>
<dbReference type="InterPro" id="IPR036259">
    <property type="entry name" value="MFS_trans_sf"/>
</dbReference>
<dbReference type="GO" id="GO:0005886">
    <property type="term" value="C:plasma membrane"/>
    <property type="evidence" value="ECO:0007669"/>
    <property type="project" value="UniProtKB-SubCell"/>
</dbReference>
<feature type="domain" description="Major facilitator superfamily (MFS) profile" evidence="7">
    <location>
        <begin position="24"/>
        <end position="171"/>
    </location>
</feature>
<comment type="caution">
    <text evidence="8">The sequence shown here is derived from an EMBL/GenBank/DDBJ whole genome shotgun (WGS) entry which is preliminary data.</text>
</comment>
<dbReference type="PANTHER" id="PTHR43124">
    <property type="entry name" value="PURINE EFFLUX PUMP PBUE"/>
    <property type="match status" value="1"/>
</dbReference>
<evidence type="ECO:0000256" key="5">
    <source>
        <dbReference type="ARBA" id="ARBA00023136"/>
    </source>
</evidence>
<proteinExistence type="predicted"/>
<accession>X1LC58</accession>
<comment type="subcellular location">
    <subcellularLocation>
        <location evidence="1">Cell membrane</location>
        <topology evidence="1">Multi-pass membrane protein</topology>
    </subcellularLocation>
</comment>
<dbReference type="InterPro" id="IPR020846">
    <property type="entry name" value="MFS_dom"/>
</dbReference>
<dbReference type="Pfam" id="PF07690">
    <property type="entry name" value="MFS_1"/>
    <property type="match status" value="1"/>
</dbReference>
<feature type="transmembrane region" description="Helical" evidence="6">
    <location>
        <begin position="89"/>
        <end position="107"/>
    </location>
</feature>
<dbReference type="Gene3D" id="1.20.1250.20">
    <property type="entry name" value="MFS general substrate transporter like domains"/>
    <property type="match status" value="1"/>
</dbReference>
<evidence type="ECO:0000256" key="1">
    <source>
        <dbReference type="ARBA" id="ARBA00004651"/>
    </source>
</evidence>
<feature type="transmembrane region" description="Helical" evidence="6">
    <location>
        <begin position="148"/>
        <end position="168"/>
    </location>
</feature>
<evidence type="ECO:0000256" key="3">
    <source>
        <dbReference type="ARBA" id="ARBA00022692"/>
    </source>
</evidence>
<keyword evidence="2" id="KW-1003">Cell membrane</keyword>
<reference evidence="8" key="1">
    <citation type="journal article" date="2014" name="Front. Microbiol.">
        <title>High frequency of phylogenetically diverse reductive dehalogenase-homologous genes in deep subseafloor sedimentary metagenomes.</title>
        <authorList>
            <person name="Kawai M."/>
            <person name="Futagami T."/>
            <person name="Toyoda A."/>
            <person name="Takaki Y."/>
            <person name="Nishi S."/>
            <person name="Hori S."/>
            <person name="Arai W."/>
            <person name="Tsubouchi T."/>
            <person name="Morono Y."/>
            <person name="Uchiyama I."/>
            <person name="Ito T."/>
            <person name="Fujiyama A."/>
            <person name="Inagaki F."/>
            <person name="Takami H."/>
        </authorList>
    </citation>
    <scope>NUCLEOTIDE SEQUENCE</scope>
    <source>
        <strain evidence="8">Expedition CK06-06</strain>
    </source>
</reference>
<dbReference type="GO" id="GO:0022857">
    <property type="term" value="F:transmembrane transporter activity"/>
    <property type="evidence" value="ECO:0007669"/>
    <property type="project" value="InterPro"/>
</dbReference>
<dbReference type="PANTHER" id="PTHR43124:SF3">
    <property type="entry name" value="CHLORAMPHENICOL EFFLUX PUMP RV0191"/>
    <property type="match status" value="1"/>
</dbReference>
<evidence type="ECO:0000256" key="6">
    <source>
        <dbReference type="SAM" id="Phobius"/>
    </source>
</evidence>
<dbReference type="InterPro" id="IPR011701">
    <property type="entry name" value="MFS"/>
</dbReference>
<dbReference type="PROSITE" id="PS50850">
    <property type="entry name" value="MFS"/>
    <property type="match status" value="1"/>
</dbReference>
<keyword evidence="3 6" id="KW-0812">Transmembrane</keyword>
<gene>
    <name evidence="8" type="ORF">S06H3_06254</name>
</gene>